<dbReference type="RefSeq" id="WP_145033410.1">
    <property type="nucleotide sequence ID" value="NZ_CP036271.1"/>
</dbReference>
<feature type="region of interest" description="Disordered" evidence="1">
    <location>
        <begin position="204"/>
        <end position="228"/>
    </location>
</feature>
<evidence type="ECO:0000259" key="2">
    <source>
        <dbReference type="Pfam" id="PF03781"/>
    </source>
</evidence>
<evidence type="ECO:0000313" key="4">
    <source>
        <dbReference type="Proteomes" id="UP000315700"/>
    </source>
</evidence>
<gene>
    <name evidence="3" type="primary">pkn1_5</name>
    <name evidence="3" type="ORF">Pan44_42970</name>
</gene>
<feature type="region of interest" description="Disordered" evidence="1">
    <location>
        <begin position="24"/>
        <end position="81"/>
    </location>
</feature>
<feature type="compositionally biased region" description="Pro residues" evidence="1">
    <location>
        <begin position="25"/>
        <end position="44"/>
    </location>
</feature>
<feature type="region of interest" description="Disordered" evidence="1">
    <location>
        <begin position="318"/>
        <end position="346"/>
    </location>
</feature>
<dbReference type="SUPFAM" id="SSF56436">
    <property type="entry name" value="C-type lectin-like"/>
    <property type="match status" value="1"/>
</dbReference>
<dbReference type="Proteomes" id="UP000315700">
    <property type="component" value="Chromosome"/>
</dbReference>
<feature type="compositionally biased region" description="Low complexity" evidence="1">
    <location>
        <begin position="45"/>
        <end position="65"/>
    </location>
</feature>
<reference evidence="3 4" key="1">
    <citation type="submission" date="2019-02" db="EMBL/GenBank/DDBJ databases">
        <title>Deep-cultivation of Planctomycetes and their phenomic and genomic characterization uncovers novel biology.</title>
        <authorList>
            <person name="Wiegand S."/>
            <person name="Jogler M."/>
            <person name="Boedeker C."/>
            <person name="Pinto D."/>
            <person name="Vollmers J."/>
            <person name="Rivas-Marin E."/>
            <person name="Kohn T."/>
            <person name="Peeters S.H."/>
            <person name="Heuer A."/>
            <person name="Rast P."/>
            <person name="Oberbeckmann S."/>
            <person name="Bunk B."/>
            <person name="Jeske O."/>
            <person name="Meyerdierks A."/>
            <person name="Storesund J.E."/>
            <person name="Kallscheuer N."/>
            <person name="Luecker S."/>
            <person name="Lage O.M."/>
            <person name="Pohl T."/>
            <person name="Merkel B.J."/>
            <person name="Hornburger P."/>
            <person name="Mueller R.-W."/>
            <person name="Bruemmer F."/>
            <person name="Labrenz M."/>
            <person name="Spormann A.M."/>
            <person name="Op den Camp H."/>
            <person name="Overmann J."/>
            <person name="Amann R."/>
            <person name="Jetten M.S.M."/>
            <person name="Mascher T."/>
            <person name="Medema M.H."/>
            <person name="Devos D.P."/>
            <person name="Kaster A.-K."/>
            <person name="Ovreas L."/>
            <person name="Rohde M."/>
            <person name="Galperin M.Y."/>
            <person name="Jogler C."/>
        </authorList>
    </citation>
    <scope>NUCLEOTIDE SEQUENCE [LARGE SCALE GENOMIC DNA]</scope>
    <source>
        <strain evidence="3 4">Pan44</strain>
    </source>
</reference>
<dbReference type="KEGG" id="ccos:Pan44_42970"/>
<accession>A0A517SJF0</accession>
<dbReference type="InterPro" id="IPR042095">
    <property type="entry name" value="SUMF_sf"/>
</dbReference>
<dbReference type="InParanoid" id="A0A517SJF0"/>
<evidence type="ECO:0000256" key="1">
    <source>
        <dbReference type="SAM" id="MobiDB-lite"/>
    </source>
</evidence>
<dbReference type="AlphaFoldDB" id="A0A517SJF0"/>
<dbReference type="PANTHER" id="PTHR23150:SF19">
    <property type="entry name" value="FORMYLGLYCINE-GENERATING ENZYME"/>
    <property type="match status" value="1"/>
</dbReference>
<organism evidence="3 4">
    <name type="scientific">Caulifigura coniformis</name>
    <dbReference type="NCBI Taxonomy" id="2527983"/>
    <lineage>
        <taxon>Bacteria</taxon>
        <taxon>Pseudomonadati</taxon>
        <taxon>Planctomycetota</taxon>
        <taxon>Planctomycetia</taxon>
        <taxon>Planctomycetales</taxon>
        <taxon>Planctomycetaceae</taxon>
        <taxon>Caulifigura</taxon>
    </lineage>
</organism>
<feature type="domain" description="Sulfatase-modifying factor enzyme-like" evidence="2">
    <location>
        <begin position="159"/>
        <end position="373"/>
    </location>
</feature>
<dbReference type="Pfam" id="PF03781">
    <property type="entry name" value="FGE-sulfatase"/>
    <property type="match status" value="1"/>
</dbReference>
<sequence length="410" mass="43300">MPTAVTHRLLLGLLLLVGCSKENPSAPPATFSPPPPTPVLPPAPANASPRAPAAATNAAATAKPASQEKKTLPPGAMLVGGQEPNVRILPREERPELLAMVVNPSPGTDSSLVTVIANRQETPPAQASLPKGFAAVADSLVDASGFPLRIRCEVDGAVMALVPGGLAVQGADGTPTAAPRHPIDIDAFYMDIHEVTVEKFQKFREATRGDKSSPPAPPNASSPLQPAVGVNWRDAMQYAKWTGKELPSESEWEKAARGKGGFDFPWGEGRPVWERRREPGQIDDVGSFRTDESIHGVFDLAGNAREWCQDFFAEDAYSQSPPAGSPAARNWKGPRSDKAGRRVVKGSSTGWELWARNGASMSERSPQIGFRCVLRLTAEPAAAKSASTATPSATSSAPMEPASAPQKSGF</sequence>
<dbReference type="PANTHER" id="PTHR23150">
    <property type="entry name" value="SULFATASE MODIFYING FACTOR 1, 2"/>
    <property type="match status" value="1"/>
</dbReference>
<feature type="region of interest" description="Disordered" evidence="1">
    <location>
        <begin position="381"/>
        <end position="410"/>
    </location>
</feature>
<dbReference type="EMBL" id="CP036271">
    <property type="protein sequence ID" value="QDT56245.1"/>
    <property type="molecule type" value="Genomic_DNA"/>
</dbReference>
<protein>
    <submittedName>
        <fullName evidence="3">Serine/threonine-protein kinase pkn1</fullName>
        <ecNumber evidence="3">2.7.11.1</ecNumber>
    </submittedName>
</protein>
<dbReference type="GO" id="GO:0120147">
    <property type="term" value="F:formylglycine-generating oxidase activity"/>
    <property type="evidence" value="ECO:0007669"/>
    <property type="project" value="TreeGrafter"/>
</dbReference>
<keyword evidence="3" id="KW-0808">Transferase</keyword>
<dbReference type="Gene3D" id="3.90.1580.10">
    <property type="entry name" value="paralog of FGE (formylglycine-generating enzyme)"/>
    <property type="match status" value="1"/>
</dbReference>
<dbReference type="EC" id="2.7.11.1" evidence="3"/>
<dbReference type="OrthoDB" id="9812426at2"/>
<name>A0A517SJF0_9PLAN</name>
<dbReference type="InterPro" id="IPR051043">
    <property type="entry name" value="Sulfatase_Mod_Factor_Kinase"/>
</dbReference>
<keyword evidence="3" id="KW-0418">Kinase</keyword>
<dbReference type="InterPro" id="IPR005532">
    <property type="entry name" value="SUMF_dom"/>
</dbReference>
<keyword evidence="4" id="KW-1185">Reference proteome</keyword>
<dbReference type="GO" id="GO:0004674">
    <property type="term" value="F:protein serine/threonine kinase activity"/>
    <property type="evidence" value="ECO:0007669"/>
    <property type="project" value="UniProtKB-EC"/>
</dbReference>
<dbReference type="InterPro" id="IPR016187">
    <property type="entry name" value="CTDL_fold"/>
</dbReference>
<evidence type="ECO:0000313" key="3">
    <source>
        <dbReference type="EMBL" id="QDT56245.1"/>
    </source>
</evidence>
<proteinExistence type="predicted"/>